<dbReference type="SUPFAM" id="SSF53474">
    <property type="entry name" value="alpha/beta-Hydrolases"/>
    <property type="match status" value="1"/>
</dbReference>
<organism evidence="5 6">
    <name type="scientific">Symbiodinium natans</name>
    <dbReference type="NCBI Taxonomy" id="878477"/>
    <lineage>
        <taxon>Eukaryota</taxon>
        <taxon>Sar</taxon>
        <taxon>Alveolata</taxon>
        <taxon>Dinophyceae</taxon>
        <taxon>Suessiales</taxon>
        <taxon>Symbiodiniaceae</taxon>
        <taxon>Symbiodinium</taxon>
    </lineage>
</organism>
<evidence type="ECO:0000256" key="1">
    <source>
        <dbReference type="ARBA" id="ARBA00013201"/>
    </source>
</evidence>
<evidence type="ECO:0000313" key="5">
    <source>
        <dbReference type="EMBL" id="CAE7579790.1"/>
    </source>
</evidence>
<dbReference type="PANTHER" id="PTHR10272">
    <property type="entry name" value="PLATELET-ACTIVATING FACTOR ACETYLHYDROLASE"/>
    <property type="match status" value="1"/>
</dbReference>
<gene>
    <name evidence="5" type="primary">paf-2</name>
    <name evidence="5" type="ORF">SNAT2548_LOCUS33079</name>
</gene>
<proteinExistence type="predicted"/>
<evidence type="ECO:0000256" key="2">
    <source>
        <dbReference type="ARBA" id="ARBA00022801"/>
    </source>
</evidence>
<dbReference type="AlphaFoldDB" id="A0A812UNJ8"/>
<dbReference type="EC" id="3.1.1.47" evidence="1"/>
<keyword evidence="2" id="KW-0378">Hydrolase</keyword>
<protein>
    <recommendedName>
        <fullName evidence="1">1-alkyl-2-acetylglycerophosphocholine esterase</fullName>
        <ecNumber evidence="1">3.1.1.47</ecNumber>
    </recommendedName>
</protein>
<comment type="caution">
    <text evidence="5">The sequence shown here is derived from an EMBL/GenBank/DDBJ whole genome shotgun (WGS) entry which is preliminary data.</text>
</comment>
<dbReference type="Proteomes" id="UP000604046">
    <property type="component" value="Unassembled WGS sequence"/>
</dbReference>
<dbReference type="InterPro" id="IPR029058">
    <property type="entry name" value="AB_hydrolase_fold"/>
</dbReference>
<accession>A0A812UNJ8</accession>
<dbReference type="EMBL" id="CAJNDS010002739">
    <property type="protein sequence ID" value="CAE7579790.1"/>
    <property type="molecule type" value="Genomic_DNA"/>
</dbReference>
<dbReference type="PANTHER" id="PTHR10272:SF0">
    <property type="entry name" value="PLATELET-ACTIVATING FACTOR ACETYLHYDROLASE"/>
    <property type="match status" value="1"/>
</dbReference>
<evidence type="ECO:0000256" key="3">
    <source>
        <dbReference type="ARBA" id="ARBA00022963"/>
    </source>
</evidence>
<dbReference type="GO" id="GO:0003847">
    <property type="term" value="F:1-alkyl-2-acetylglycerophosphocholine esterase activity"/>
    <property type="evidence" value="ECO:0007669"/>
    <property type="project" value="UniProtKB-EC"/>
</dbReference>
<dbReference type="GO" id="GO:0016042">
    <property type="term" value="P:lipid catabolic process"/>
    <property type="evidence" value="ECO:0007669"/>
    <property type="project" value="UniProtKB-KW"/>
</dbReference>
<keyword evidence="6" id="KW-1185">Reference proteome</keyword>
<keyword evidence="3" id="KW-0442">Lipid degradation</keyword>
<dbReference type="Pfam" id="PF03403">
    <property type="entry name" value="PAF-AH_p_II"/>
    <property type="match status" value="1"/>
</dbReference>
<keyword evidence="4" id="KW-0443">Lipid metabolism</keyword>
<dbReference type="Gene3D" id="3.40.50.1820">
    <property type="entry name" value="alpha/beta hydrolase"/>
    <property type="match status" value="1"/>
</dbReference>
<sequence>MVLRYLRKSRPECQGSHQVGCLRARMPVQEGKDVQVQVHYPGDHAAQHLTNEQEPLFRHGVLENLGAKQGIPMWMLQSLFKYSMQHDPPVAPSTASKWPVVLFSSGIFGSCEMYTQFCRDLASFGMIVFAMEHEDGSGIYASDSNGQVIPYLDPPSGADIQSFREPNLQQRTKEIAEMAQALQALQQATPESGTPLAQVLQQADPARMALVGHSLGAAGVVRYLRTTSEQGEACPFKFAMFMDLWPEPLKQEDLAFAPQVDFAMILSGEWMTFSSFLSGNLQIISNSSNATAQCRAALQVPGTSHQWISETQMIAPFWVLRRSGLMGSGDWLRCYAATAQASGQLLVSALGGKEHQDLEKLDPDVLKKIDSSERNVL</sequence>
<reference evidence="5" key="1">
    <citation type="submission" date="2021-02" db="EMBL/GenBank/DDBJ databases">
        <authorList>
            <person name="Dougan E. K."/>
            <person name="Rhodes N."/>
            <person name="Thang M."/>
            <person name="Chan C."/>
        </authorList>
    </citation>
    <scope>NUCLEOTIDE SEQUENCE</scope>
</reference>
<evidence type="ECO:0000256" key="4">
    <source>
        <dbReference type="ARBA" id="ARBA00023098"/>
    </source>
</evidence>
<dbReference type="OrthoDB" id="2363873at2759"/>
<evidence type="ECO:0000313" key="6">
    <source>
        <dbReference type="Proteomes" id="UP000604046"/>
    </source>
</evidence>
<name>A0A812UNJ8_9DINO</name>